<dbReference type="EMBL" id="JH226134">
    <property type="protein sequence ID" value="EHY58673.1"/>
    <property type="molecule type" value="Genomic_DNA"/>
</dbReference>
<evidence type="ECO:0000256" key="1">
    <source>
        <dbReference type="ARBA" id="ARBA00004123"/>
    </source>
</evidence>
<dbReference type="Proteomes" id="UP000007304">
    <property type="component" value="Unassembled WGS sequence"/>
</dbReference>
<dbReference type="Gene3D" id="3.40.50.150">
    <property type="entry name" value="Vaccinia Virus protein VP39"/>
    <property type="match status" value="1"/>
</dbReference>
<dbReference type="OrthoDB" id="2013972at2759"/>
<keyword evidence="6" id="KW-0804">Transcription</keyword>
<dbReference type="CDD" id="cd02440">
    <property type="entry name" value="AdoMet_MTases"/>
    <property type="match status" value="1"/>
</dbReference>
<keyword evidence="4" id="KW-0949">S-adenosyl-L-methionine</keyword>
<dbReference type="STRING" id="858893.H6C1Y5"/>
<dbReference type="GO" id="GO:0008168">
    <property type="term" value="F:methyltransferase activity"/>
    <property type="evidence" value="ECO:0007669"/>
    <property type="project" value="UniProtKB-KW"/>
</dbReference>
<gene>
    <name evidence="11" type="ORF">HMPREF1120_06677</name>
</gene>
<comment type="similarity">
    <text evidence="8">Belongs to the methyltransferase superfamily. LaeA methyltransferase family.</text>
</comment>
<evidence type="ECO:0000256" key="5">
    <source>
        <dbReference type="ARBA" id="ARBA00023015"/>
    </source>
</evidence>
<evidence type="ECO:0000256" key="4">
    <source>
        <dbReference type="ARBA" id="ARBA00022691"/>
    </source>
</evidence>
<evidence type="ECO:0000256" key="2">
    <source>
        <dbReference type="ARBA" id="ARBA00022603"/>
    </source>
</evidence>
<name>H6C1Y5_EXODN</name>
<dbReference type="HOGENOM" id="CLU_010595_2_0_1"/>
<dbReference type="GO" id="GO:0032259">
    <property type="term" value="P:methylation"/>
    <property type="evidence" value="ECO:0007669"/>
    <property type="project" value="UniProtKB-KW"/>
</dbReference>
<dbReference type="SUPFAM" id="SSF53335">
    <property type="entry name" value="S-adenosyl-L-methionine-dependent methyltransferases"/>
    <property type="match status" value="1"/>
</dbReference>
<protein>
    <recommendedName>
        <fullName evidence="9">Velvet complex subunit laeA</fullName>
    </recommendedName>
</protein>
<reference evidence="11" key="1">
    <citation type="submission" date="2011-07" db="EMBL/GenBank/DDBJ databases">
        <title>The Genome Sequence of Exophiala (Wangiella) dermatitidis NIH/UT8656.</title>
        <authorList>
            <consortium name="The Broad Institute Genome Sequencing Platform"/>
            <person name="Cuomo C."/>
            <person name="Wang Z."/>
            <person name="Hunicke-Smith S."/>
            <person name="Szanislo P.J."/>
            <person name="Earl A."/>
            <person name="Young S.K."/>
            <person name="Zeng Q."/>
            <person name="Gargeya S."/>
            <person name="Fitzgerald M."/>
            <person name="Haas B."/>
            <person name="Abouelleil A."/>
            <person name="Alvarado L."/>
            <person name="Arachchi H.M."/>
            <person name="Berlin A."/>
            <person name="Brown A."/>
            <person name="Chapman S.B."/>
            <person name="Chen Z."/>
            <person name="Dunbar C."/>
            <person name="Freedman E."/>
            <person name="Gearin G."/>
            <person name="Gellesch M."/>
            <person name="Goldberg J."/>
            <person name="Griggs A."/>
            <person name="Gujja S."/>
            <person name="Heiman D."/>
            <person name="Howarth C."/>
            <person name="Larson L."/>
            <person name="Lui A."/>
            <person name="MacDonald P.J.P."/>
            <person name="Montmayeur A."/>
            <person name="Murphy C."/>
            <person name="Neiman D."/>
            <person name="Pearson M."/>
            <person name="Priest M."/>
            <person name="Roberts A."/>
            <person name="Saif S."/>
            <person name="Shea T."/>
            <person name="Shenoy N."/>
            <person name="Sisk P."/>
            <person name="Stolte C."/>
            <person name="Sykes S."/>
            <person name="Wortman J."/>
            <person name="Nusbaum C."/>
            <person name="Birren B."/>
        </authorList>
    </citation>
    <scope>NUCLEOTIDE SEQUENCE</scope>
    <source>
        <strain evidence="11">NIH/UT8656</strain>
    </source>
</reference>
<evidence type="ECO:0000313" key="11">
    <source>
        <dbReference type="EMBL" id="EHY58673.1"/>
    </source>
</evidence>
<keyword evidence="3" id="KW-0808">Transferase</keyword>
<proteinExistence type="inferred from homology"/>
<comment type="catalytic activity">
    <reaction evidence="10">
        <text>L-methionyl-[protein] + S-adenosyl-L-methionine = S-methyl-L-methionyl-[protein] + S-adenosyl-L-homocysteine</text>
        <dbReference type="Rhea" id="RHEA:60560"/>
        <dbReference type="Rhea" id="RHEA-COMP:12313"/>
        <dbReference type="Rhea" id="RHEA-COMP:15592"/>
        <dbReference type="ChEBI" id="CHEBI:16044"/>
        <dbReference type="ChEBI" id="CHEBI:57856"/>
        <dbReference type="ChEBI" id="CHEBI:59789"/>
        <dbReference type="ChEBI" id="CHEBI:142742"/>
    </reaction>
    <physiologicalReaction direction="left-to-right" evidence="10">
        <dbReference type="Rhea" id="RHEA:60561"/>
    </physiologicalReaction>
</comment>
<accession>H6C1Y5</accession>
<evidence type="ECO:0000256" key="6">
    <source>
        <dbReference type="ARBA" id="ARBA00023163"/>
    </source>
</evidence>
<evidence type="ECO:0000256" key="7">
    <source>
        <dbReference type="ARBA" id="ARBA00023242"/>
    </source>
</evidence>
<dbReference type="RefSeq" id="XP_009159134.1">
    <property type="nucleotide sequence ID" value="XM_009160886.1"/>
</dbReference>
<dbReference type="AlphaFoldDB" id="H6C1Y5"/>
<evidence type="ECO:0000256" key="10">
    <source>
        <dbReference type="ARBA" id="ARBA00047870"/>
    </source>
</evidence>
<keyword evidence="12" id="KW-1185">Reference proteome</keyword>
<organism evidence="11 12">
    <name type="scientific">Exophiala dermatitidis (strain ATCC 34100 / CBS 525.76 / NIH/UT8656)</name>
    <name type="common">Black yeast</name>
    <name type="synonym">Wangiella dermatitidis</name>
    <dbReference type="NCBI Taxonomy" id="858893"/>
    <lineage>
        <taxon>Eukaryota</taxon>
        <taxon>Fungi</taxon>
        <taxon>Dikarya</taxon>
        <taxon>Ascomycota</taxon>
        <taxon>Pezizomycotina</taxon>
        <taxon>Eurotiomycetes</taxon>
        <taxon>Chaetothyriomycetidae</taxon>
        <taxon>Chaetothyriales</taxon>
        <taxon>Herpotrichiellaceae</taxon>
        <taxon>Exophiala</taxon>
    </lineage>
</organism>
<dbReference type="Pfam" id="PF13489">
    <property type="entry name" value="Methyltransf_23"/>
    <property type="match status" value="1"/>
</dbReference>
<keyword evidence="2" id="KW-0489">Methyltransferase</keyword>
<keyword evidence="5" id="KW-0805">Transcription regulation</keyword>
<dbReference type="OMA" id="CDFYAPF"/>
<sequence>MFKVLRPGGNHRLFNAPVPGLEPEGKSSNRKKLPLRVAPRILDLGCGTGIWMNEMAVEFPYAEFVGVDIHYMASKCHPENVSVRVPWDYESPWAMGERSWDLIHMQMGLGSVSDWPGLYRKVLKHLVPGYGWFEHVELDFEPRCDDGSLRPGKLTEWWHMYLKNFYASINRRLHYDPDTGELLLAAGFKDIHHAVYRIPLNPWSDDRGEHRAALWWGQVMSRGLEEDGGNGFEALSLAPLCRYNGWAQDHVERLCEEALDQACDPDCRVYNELHIWWARSPHKGEV</sequence>
<evidence type="ECO:0000256" key="9">
    <source>
        <dbReference type="ARBA" id="ARBA00041581"/>
    </source>
</evidence>
<dbReference type="InParanoid" id="H6C1Y5"/>
<dbReference type="InterPro" id="IPR029063">
    <property type="entry name" value="SAM-dependent_MTases_sf"/>
</dbReference>
<dbReference type="VEuPathDB" id="FungiDB:HMPREF1120_06677"/>
<dbReference type="GO" id="GO:0005634">
    <property type="term" value="C:nucleus"/>
    <property type="evidence" value="ECO:0007669"/>
    <property type="project" value="UniProtKB-SubCell"/>
</dbReference>
<comment type="subcellular location">
    <subcellularLocation>
        <location evidence="1">Nucleus</location>
    </subcellularLocation>
</comment>
<dbReference type="PANTHER" id="PTHR43591:SF30">
    <property type="entry name" value="PROTEIN-METHIONINE METHYLTRANSFERASE LAEA"/>
    <property type="match status" value="1"/>
</dbReference>
<dbReference type="PANTHER" id="PTHR43591">
    <property type="entry name" value="METHYLTRANSFERASE"/>
    <property type="match status" value="1"/>
</dbReference>
<dbReference type="GeneID" id="20311316"/>
<evidence type="ECO:0000256" key="3">
    <source>
        <dbReference type="ARBA" id="ARBA00022679"/>
    </source>
</evidence>
<evidence type="ECO:0000256" key="8">
    <source>
        <dbReference type="ARBA" id="ARBA00038158"/>
    </source>
</evidence>
<keyword evidence="7" id="KW-0539">Nucleus</keyword>
<evidence type="ECO:0000313" key="12">
    <source>
        <dbReference type="Proteomes" id="UP000007304"/>
    </source>
</evidence>
<dbReference type="eggNOG" id="ENOG502QQMC">
    <property type="taxonomic scope" value="Eukaryota"/>
</dbReference>